<feature type="domain" description="Helix-turn-helix" evidence="1">
    <location>
        <begin position="303"/>
        <end position="351"/>
    </location>
</feature>
<dbReference type="PANTHER" id="PTHR37826:SF2">
    <property type="entry name" value="ZINC-RIBBON DOMAIN-CONTAINING PROTEIN"/>
    <property type="match status" value="1"/>
</dbReference>
<dbReference type="NCBIfam" id="TIGR01764">
    <property type="entry name" value="excise"/>
    <property type="match status" value="1"/>
</dbReference>
<reference evidence="3" key="1">
    <citation type="submission" date="2021-01" db="EMBL/GenBank/DDBJ databases">
        <title>Modified the classification status of verrucomicrobia.</title>
        <authorList>
            <person name="Feng X."/>
        </authorList>
    </citation>
    <scope>NUCLEOTIDE SEQUENCE</scope>
    <source>
        <strain evidence="3">JCM 18052</strain>
    </source>
</reference>
<dbReference type="InterPro" id="IPR010093">
    <property type="entry name" value="SinI_DNA-bd"/>
</dbReference>
<evidence type="ECO:0000259" key="2">
    <source>
        <dbReference type="Pfam" id="PF13421"/>
    </source>
</evidence>
<feature type="domain" description="SPFH" evidence="2">
    <location>
        <begin position="27"/>
        <end position="237"/>
    </location>
</feature>
<dbReference type="AlphaFoldDB" id="A0A934VBY5"/>
<dbReference type="InterPro" id="IPR033880">
    <property type="entry name" value="SPFH_YdjI"/>
</dbReference>
<dbReference type="InterPro" id="IPR041657">
    <property type="entry name" value="HTH_17"/>
</dbReference>
<gene>
    <name evidence="3" type="ORF">JIN84_12360</name>
</gene>
<accession>A0A934VBY5</accession>
<dbReference type="Pfam" id="PF12728">
    <property type="entry name" value="HTH_17"/>
    <property type="match status" value="1"/>
</dbReference>
<dbReference type="GO" id="GO:0003677">
    <property type="term" value="F:DNA binding"/>
    <property type="evidence" value="ECO:0007669"/>
    <property type="project" value="InterPro"/>
</dbReference>
<sequence length="351" mass="37904">MDILGFIKGELLEIIEFNDDSRDTLSWRFPDEDKAIKNGAQLIVRESQAAQFVYLGQYGDCFGPGKHSLVTDNIPVLTRLKGWKYGFQSPFKADVYYITTRLFTGNKWGTANPIMMRDADFGVVRLRSFGTFDFKIVDAPVFLREVAGTDHHFRLDEFADTMRSRIVSVFSDALASAGVPALDVASRYSELGEALLPIINPQVISKYGIEITSFIVENVSVPPEVEAAIDKRSSMGVIGNLNDYVKFQMAESMTKGGADGGGSPAAAAGQMAMGFGMAQEMMKSMQSTPPPLPGAGSTGIPELLSPAQAAEILGVSEADVIASIDAGDLKGKKIGSAYRITRTALDAFLAE</sequence>
<keyword evidence="4" id="KW-1185">Reference proteome</keyword>
<dbReference type="InterPro" id="IPR036013">
    <property type="entry name" value="Band_7/SPFH_dom_sf"/>
</dbReference>
<evidence type="ECO:0000259" key="1">
    <source>
        <dbReference type="Pfam" id="PF12728"/>
    </source>
</evidence>
<dbReference type="Proteomes" id="UP000600139">
    <property type="component" value="Unassembled WGS sequence"/>
</dbReference>
<dbReference type="CDD" id="cd03408">
    <property type="entry name" value="SPFH_like_u1"/>
    <property type="match status" value="1"/>
</dbReference>
<dbReference type="Pfam" id="PF13421">
    <property type="entry name" value="Band_7_1"/>
    <property type="match status" value="1"/>
</dbReference>
<organism evidence="3 4">
    <name type="scientific">Luteolibacter yonseiensis</name>
    <dbReference type="NCBI Taxonomy" id="1144680"/>
    <lineage>
        <taxon>Bacteria</taxon>
        <taxon>Pseudomonadati</taxon>
        <taxon>Verrucomicrobiota</taxon>
        <taxon>Verrucomicrobiia</taxon>
        <taxon>Verrucomicrobiales</taxon>
        <taxon>Verrucomicrobiaceae</taxon>
        <taxon>Luteolibacter</taxon>
    </lineage>
</organism>
<proteinExistence type="predicted"/>
<protein>
    <submittedName>
        <fullName evidence="3">SPFH domain-containing protein</fullName>
    </submittedName>
</protein>
<dbReference type="RefSeq" id="WP_200351348.1">
    <property type="nucleotide sequence ID" value="NZ_BAABHZ010000006.1"/>
</dbReference>
<evidence type="ECO:0000313" key="4">
    <source>
        <dbReference type="Proteomes" id="UP000600139"/>
    </source>
</evidence>
<dbReference type="PANTHER" id="PTHR37826">
    <property type="entry name" value="FLOTILLIN BAND_7_5 DOMAIN PROTEIN"/>
    <property type="match status" value="1"/>
</dbReference>
<dbReference type="EMBL" id="JAENIK010000011">
    <property type="protein sequence ID" value="MBK1816411.1"/>
    <property type="molecule type" value="Genomic_DNA"/>
</dbReference>
<evidence type="ECO:0000313" key="3">
    <source>
        <dbReference type="EMBL" id="MBK1816411.1"/>
    </source>
</evidence>
<name>A0A934VBY5_9BACT</name>
<comment type="caution">
    <text evidence="3">The sequence shown here is derived from an EMBL/GenBank/DDBJ whole genome shotgun (WGS) entry which is preliminary data.</text>
</comment>
<dbReference type="SUPFAM" id="SSF117892">
    <property type="entry name" value="Band 7/SPFH domain"/>
    <property type="match status" value="1"/>
</dbReference>